<feature type="compositionally biased region" description="Pro residues" evidence="10">
    <location>
        <begin position="791"/>
        <end position="812"/>
    </location>
</feature>
<organism evidence="12 13">
    <name type="scientific">Necator americanus</name>
    <name type="common">Human hookworm</name>
    <dbReference type="NCBI Taxonomy" id="51031"/>
    <lineage>
        <taxon>Eukaryota</taxon>
        <taxon>Metazoa</taxon>
        <taxon>Ecdysozoa</taxon>
        <taxon>Nematoda</taxon>
        <taxon>Chromadorea</taxon>
        <taxon>Rhabditida</taxon>
        <taxon>Rhabditina</taxon>
        <taxon>Rhabditomorpha</taxon>
        <taxon>Strongyloidea</taxon>
        <taxon>Ancylostomatidae</taxon>
        <taxon>Bunostominae</taxon>
        <taxon>Necator</taxon>
    </lineage>
</organism>
<dbReference type="InterPro" id="IPR043153">
    <property type="entry name" value="DENN_C"/>
</dbReference>
<evidence type="ECO:0000256" key="2">
    <source>
        <dbReference type="ARBA" id="ARBA00004496"/>
    </source>
</evidence>
<name>W2SP00_NECAM</name>
<feature type="region of interest" description="Disordered" evidence="10">
    <location>
        <begin position="720"/>
        <end position="879"/>
    </location>
</feature>
<evidence type="ECO:0000313" key="13">
    <source>
        <dbReference type="Proteomes" id="UP000053676"/>
    </source>
</evidence>
<dbReference type="OMA" id="FYLPMEL"/>
<evidence type="ECO:0000256" key="4">
    <source>
        <dbReference type="ARBA" id="ARBA00017868"/>
    </source>
</evidence>
<evidence type="ECO:0000256" key="9">
    <source>
        <dbReference type="ARBA" id="ARBA00023136"/>
    </source>
</evidence>
<dbReference type="Pfam" id="PF23629">
    <property type="entry name" value="Death_MADD"/>
    <property type="match status" value="1"/>
</dbReference>
<evidence type="ECO:0000313" key="12">
    <source>
        <dbReference type="EMBL" id="ETN71365.1"/>
    </source>
</evidence>
<dbReference type="GO" id="GO:0032483">
    <property type="term" value="P:regulation of Rab protein signal transduction"/>
    <property type="evidence" value="ECO:0007669"/>
    <property type="project" value="TreeGrafter"/>
</dbReference>
<dbReference type="GO" id="GO:0042981">
    <property type="term" value="P:regulation of apoptotic process"/>
    <property type="evidence" value="ECO:0007669"/>
    <property type="project" value="TreeGrafter"/>
</dbReference>
<dbReference type="Gene3D" id="3.40.50.11500">
    <property type="match status" value="1"/>
</dbReference>
<keyword evidence="5" id="KW-1003">Cell membrane</keyword>
<dbReference type="Gene3D" id="3.30.450.200">
    <property type="match status" value="1"/>
</dbReference>
<comment type="similarity">
    <text evidence="3">Belongs to the MADD family.</text>
</comment>
<dbReference type="GO" id="GO:0006915">
    <property type="term" value="P:apoptotic process"/>
    <property type="evidence" value="ECO:0007669"/>
    <property type="project" value="UniProtKB-KW"/>
</dbReference>
<feature type="region of interest" description="Disordered" evidence="10">
    <location>
        <begin position="626"/>
        <end position="654"/>
    </location>
</feature>
<dbReference type="InterPro" id="IPR056574">
    <property type="entry name" value="Death_MADD"/>
</dbReference>
<feature type="compositionally biased region" description="Polar residues" evidence="10">
    <location>
        <begin position="720"/>
        <end position="735"/>
    </location>
</feature>
<proteinExistence type="inferred from homology"/>
<dbReference type="Pfam" id="PF25328">
    <property type="entry name" value="PH_MADD"/>
    <property type="match status" value="1"/>
</dbReference>
<keyword evidence="8" id="KW-0053">Apoptosis</keyword>
<sequence>MSDKEKELCPRLIDYLVVVGKRNRIRYPTDDHKDFFLPTDVTVFCQPEGCVTLNSHSRRGQSRDPQFFVFMLTEKDSAKIRYGVCLNFYQCSEKRLLNTERQSGGVGPGKKGKDHAVSLTSLCLISHHPFVSIFHDLLILLKQIIDSCSYRAAQKSNIKDVVWSVLTGHWQDTIPPEAMREIKEIETWILMLLSSPVPVPGKTKVQLEVLLYRTSALAVQQGGLVMPSDISPIFEFALPDHTRFCLVDFPLHLPFELLGVDTAVRVLAAIMLEFKLLLAPTPFVIGVPASFFAHKRIKEVPSDVILVDLDTNHITVPDDLFIPNLPEPDASTLKNSLHGALNRMSMSLREERRGSIEACYAVDADIVDVSCRVSMVKFFNSPNVFGDFSEHTRTLRLYPRPVVALQSESFLRSRPQCTQFITELCRTQAVEYFAECCLCPKNETFVRVQAGIDSPAQIGDKAKWFSESLMPVHFTVYPNESSLCSAYYAYTRESSGLESDSDDNESRSIDSSSSIDDLVFDGPDEAAERDIIIKPLAEVNDVYKEPLTLELPPSDSVASIGSSISSGRSSPASSLSASAIDSEADFARLAENLALKSDSKVLNKTAPKAQALRERTMRPLAAAAATKMEQSQHLVKSKTAGNQTSTQAASQQRLMEDESLRDLVCSKLNLGLEHRLTDEDYVKEIVSFNTPGCCGLASVFHVLEIAHTHYWCKGSDITSPCSSTPSTLVTPSASSPDLKELGDRSNRTKLPSSSVDTRTPTRPVGAQNAVNGSSSRTAGSETSSELSTPVPMVPPPLPPRELPPRPPLPPHPTTLQNGPPSTPPPPLLPSSSTTGPPKFPPPERRPPPVPPRPVSASSAESSENVSRVENAASLRVPPNSLPVGKAEPLKVPTTPLEPIRHYIYQDLILPAQNPLWQKVVFWENAFVDVVAQERDIVGMDQEPSEMIDRYAALSDSEKKRLELEEDRLLSTLLHNLTAYMIMCGTGQKAIQQKIRRLLGKAHIGLVCSKEINKLLDELPQTQGNSIPLKPLGSRLVQKHSFTVHAGSSSQDDMMFMECRELYQCVKNAMERAAARGRVSVEGRALGGEFPVHDTETNQGGLLQVRCDGVAIIFANSQQFIDLANIKKCNTFGGNVFLLEEFDRKRNELIQRRYYSQMADQICYAVLCVFSFAAAGHKKPE</sequence>
<dbReference type="SMART" id="SM00801">
    <property type="entry name" value="dDENN"/>
    <property type="match status" value="1"/>
</dbReference>
<feature type="region of interest" description="Disordered" evidence="10">
    <location>
        <begin position="495"/>
        <end position="518"/>
    </location>
</feature>
<evidence type="ECO:0000256" key="1">
    <source>
        <dbReference type="ARBA" id="ARBA00004236"/>
    </source>
</evidence>
<keyword evidence="13" id="KW-1185">Reference proteome</keyword>
<feature type="region of interest" description="Disordered" evidence="10">
    <location>
        <begin position="554"/>
        <end position="574"/>
    </location>
</feature>
<dbReference type="InterPro" id="IPR057469">
    <property type="entry name" value="PH_MADD"/>
</dbReference>
<feature type="compositionally biased region" description="Polar residues" evidence="10">
    <location>
        <begin position="628"/>
        <end position="653"/>
    </location>
</feature>
<dbReference type="GO" id="GO:0005085">
    <property type="term" value="F:guanyl-nucleotide exchange factor activity"/>
    <property type="evidence" value="ECO:0007669"/>
    <property type="project" value="UniProtKB-KW"/>
</dbReference>
<keyword evidence="7" id="KW-0344">Guanine-nucleotide releasing factor</keyword>
<dbReference type="InterPro" id="IPR005113">
    <property type="entry name" value="uDENN_dom"/>
</dbReference>
<feature type="compositionally biased region" description="Polar residues" evidence="10">
    <location>
        <begin position="748"/>
        <end position="760"/>
    </location>
</feature>
<dbReference type="AlphaFoldDB" id="W2SP00"/>
<dbReference type="SMART" id="SM00799">
    <property type="entry name" value="DENN"/>
    <property type="match status" value="1"/>
</dbReference>
<dbReference type="SMART" id="SM00800">
    <property type="entry name" value="uDENN"/>
    <property type="match status" value="1"/>
</dbReference>
<accession>W2SP00</accession>
<dbReference type="Pfam" id="PF03456">
    <property type="entry name" value="uDENN"/>
    <property type="match status" value="1"/>
</dbReference>
<feature type="compositionally biased region" description="Low complexity" evidence="10">
    <location>
        <begin position="772"/>
        <end position="785"/>
    </location>
</feature>
<dbReference type="STRING" id="51031.W2SP00"/>
<dbReference type="PROSITE" id="PS50211">
    <property type="entry name" value="DENN"/>
    <property type="match status" value="1"/>
</dbReference>
<dbReference type="EMBL" id="KI668634">
    <property type="protein sequence ID" value="ETN71365.1"/>
    <property type="molecule type" value="Genomic_DNA"/>
</dbReference>
<dbReference type="KEGG" id="nai:NECAME_04661"/>
<dbReference type="InterPro" id="IPR001194">
    <property type="entry name" value="cDENN_dom"/>
</dbReference>
<protein>
    <recommendedName>
        <fullName evidence="4">MAP kinase-activating death domain protein</fullName>
    </recommendedName>
</protein>
<evidence type="ECO:0000256" key="10">
    <source>
        <dbReference type="SAM" id="MobiDB-lite"/>
    </source>
</evidence>
<evidence type="ECO:0000256" key="3">
    <source>
        <dbReference type="ARBA" id="ARBA00005978"/>
    </source>
</evidence>
<dbReference type="Proteomes" id="UP000053676">
    <property type="component" value="Unassembled WGS sequence"/>
</dbReference>
<dbReference type="PANTHER" id="PTHR13008:SF7">
    <property type="entry name" value="MAP KINASE-ACTIVATING DEATH DOMAIN PROTEIN"/>
    <property type="match status" value="1"/>
</dbReference>
<dbReference type="InterPro" id="IPR037516">
    <property type="entry name" value="Tripartite_DENN"/>
</dbReference>
<evidence type="ECO:0000256" key="6">
    <source>
        <dbReference type="ARBA" id="ARBA00022490"/>
    </source>
</evidence>
<dbReference type="InterPro" id="IPR039980">
    <property type="entry name" value="MADD"/>
</dbReference>
<evidence type="ECO:0000259" key="11">
    <source>
        <dbReference type="PROSITE" id="PS50211"/>
    </source>
</evidence>
<keyword evidence="9" id="KW-0472">Membrane</keyword>
<evidence type="ECO:0000256" key="8">
    <source>
        <dbReference type="ARBA" id="ARBA00022703"/>
    </source>
</evidence>
<feature type="compositionally biased region" description="Basic and acidic residues" evidence="10">
    <location>
        <begin position="737"/>
        <end position="746"/>
    </location>
</feature>
<gene>
    <name evidence="12" type="ORF">NECAME_04661</name>
</gene>
<feature type="compositionally biased region" description="Low complexity" evidence="10">
    <location>
        <begin position="854"/>
        <end position="869"/>
    </location>
</feature>
<dbReference type="Pfam" id="PF02141">
    <property type="entry name" value="DENN"/>
    <property type="match status" value="1"/>
</dbReference>
<dbReference type="GO" id="GO:0005829">
    <property type="term" value="C:cytosol"/>
    <property type="evidence" value="ECO:0007669"/>
    <property type="project" value="TreeGrafter"/>
</dbReference>
<dbReference type="PANTHER" id="PTHR13008">
    <property type="entry name" value="MAP-KINASE ACTIVATING DEATH DOMAIN PROTEIN MADD /DENN/AEX-3 C.ELEGANS"/>
    <property type="match status" value="1"/>
</dbReference>
<comment type="subcellular location">
    <subcellularLocation>
        <location evidence="1">Cell membrane</location>
    </subcellularLocation>
    <subcellularLocation>
        <location evidence="2">Cytoplasm</location>
    </subcellularLocation>
</comment>
<reference evidence="13" key="1">
    <citation type="journal article" date="2014" name="Nat. Genet.">
        <title>Genome of the human hookworm Necator americanus.</title>
        <authorList>
            <person name="Tang Y.T."/>
            <person name="Gao X."/>
            <person name="Rosa B.A."/>
            <person name="Abubucker S."/>
            <person name="Hallsworth-Pepin K."/>
            <person name="Martin J."/>
            <person name="Tyagi R."/>
            <person name="Heizer E."/>
            <person name="Zhang X."/>
            <person name="Bhonagiri-Palsikar V."/>
            <person name="Minx P."/>
            <person name="Warren W.C."/>
            <person name="Wang Q."/>
            <person name="Zhan B."/>
            <person name="Hotez P.J."/>
            <person name="Sternberg P.W."/>
            <person name="Dougall A."/>
            <person name="Gaze S.T."/>
            <person name="Mulvenna J."/>
            <person name="Sotillo J."/>
            <person name="Ranganathan S."/>
            <person name="Rabelo E.M."/>
            <person name="Wilson R.K."/>
            <person name="Felgner P.L."/>
            <person name="Bethony J."/>
            <person name="Hawdon J.M."/>
            <person name="Gasser R.B."/>
            <person name="Loukas A."/>
            <person name="Mitreva M."/>
        </authorList>
    </citation>
    <scope>NUCLEOTIDE SEQUENCE [LARGE SCALE GENOMIC DNA]</scope>
</reference>
<keyword evidence="6" id="KW-0963">Cytoplasm</keyword>
<dbReference type="GO" id="GO:0005886">
    <property type="term" value="C:plasma membrane"/>
    <property type="evidence" value="ECO:0007669"/>
    <property type="project" value="UniProtKB-SubCell"/>
</dbReference>
<dbReference type="InterPro" id="IPR005112">
    <property type="entry name" value="dDENN_dom"/>
</dbReference>
<evidence type="ECO:0000256" key="5">
    <source>
        <dbReference type="ARBA" id="ARBA00022475"/>
    </source>
</evidence>
<dbReference type="OrthoDB" id="6282239at2759"/>
<feature type="domain" description="UDENN" evidence="11">
    <location>
        <begin position="8"/>
        <end position="444"/>
    </location>
</feature>
<evidence type="ECO:0000256" key="7">
    <source>
        <dbReference type="ARBA" id="ARBA00022658"/>
    </source>
</evidence>